<dbReference type="STRING" id="1123384.AJ81_04260"/>
<sequence>MKRILVTIYFLVSAVIYVVIMGALVLFLGWILRFFIGEHKARRFVLKQVKLFGKNTFRFMFCRVIAEGLENYKPDTNYIVTPNHQSLMDIPLILGYIDPLPMVAKKELAWVPGVSWYVKFLKGVFLDRKNPAEGAQVIKKIMKLLKDGESFLIFPEGTRSEDGSVREFKTAVFKVAKKLNVKVLPVSIWGTMFLVPKKSLILNPGTVLMKVHPPIDPAQFENEVELAKAVENIVRAGVEELRSSHRG</sequence>
<dbReference type="KEGG" id="phy:AJ81_04260"/>
<keyword evidence="6" id="KW-1133">Transmembrane helix</keyword>
<evidence type="ECO:0000256" key="4">
    <source>
        <dbReference type="ARBA" id="ARBA00023098"/>
    </source>
</evidence>
<dbReference type="GO" id="GO:0003841">
    <property type="term" value="F:1-acylglycerol-3-phosphate O-acyltransferase activity"/>
    <property type="evidence" value="ECO:0007669"/>
    <property type="project" value="TreeGrafter"/>
</dbReference>
<keyword evidence="4" id="KW-0443">Lipid metabolism</keyword>
<accession>A0A0X1KQF6</accession>
<dbReference type="PaxDb" id="1123384-AJ81_04260"/>
<evidence type="ECO:0000313" key="9">
    <source>
        <dbReference type="Proteomes" id="UP000077469"/>
    </source>
</evidence>
<evidence type="ECO:0000259" key="7">
    <source>
        <dbReference type="SMART" id="SM00563"/>
    </source>
</evidence>
<dbReference type="CDD" id="cd07989">
    <property type="entry name" value="LPLAT_AGPAT-like"/>
    <property type="match status" value="1"/>
</dbReference>
<reference evidence="8 9" key="1">
    <citation type="submission" date="2014-01" db="EMBL/GenBank/DDBJ databases">
        <title>Genome sequencing of Thermotog hypogea.</title>
        <authorList>
            <person name="Zhang X."/>
            <person name="Alvare G."/>
            <person name="Fristensky B."/>
            <person name="Chen L."/>
            <person name="Suen T."/>
            <person name="Chen Q."/>
            <person name="Ma K."/>
        </authorList>
    </citation>
    <scope>NUCLEOTIDE SEQUENCE [LARGE SCALE GENOMIC DNA]</scope>
    <source>
        <strain evidence="8 9">DSM 11164</strain>
    </source>
</reference>
<dbReference type="InterPro" id="IPR002123">
    <property type="entry name" value="Plipid/glycerol_acylTrfase"/>
</dbReference>
<dbReference type="SMART" id="SM00563">
    <property type="entry name" value="PlsC"/>
    <property type="match status" value="1"/>
</dbReference>
<dbReference type="PANTHER" id="PTHR10434">
    <property type="entry name" value="1-ACYL-SN-GLYCEROL-3-PHOSPHATE ACYLTRANSFERASE"/>
    <property type="match status" value="1"/>
</dbReference>
<protein>
    <submittedName>
        <fullName evidence="8">1-acyl-sn-glycerol-3-phosphate acyltransferase</fullName>
    </submittedName>
</protein>
<dbReference type="Pfam" id="PF01553">
    <property type="entry name" value="Acyltransferase"/>
    <property type="match status" value="1"/>
</dbReference>
<comment type="pathway">
    <text evidence="1">Lipid metabolism.</text>
</comment>
<feature type="transmembrane region" description="Helical" evidence="6">
    <location>
        <begin position="6"/>
        <end position="32"/>
    </location>
</feature>
<gene>
    <name evidence="8" type="ORF">AJ81_04260</name>
</gene>
<dbReference type="Proteomes" id="UP000077469">
    <property type="component" value="Chromosome"/>
</dbReference>
<evidence type="ECO:0000256" key="5">
    <source>
        <dbReference type="ARBA" id="ARBA00023315"/>
    </source>
</evidence>
<dbReference type="PANTHER" id="PTHR10434:SF64">
    <property type="entry name" value="1-ACYL-SN-GLYCEROL-3-PHOSPHATE ACYLTRANSFERASE-RELATED"/>
    <property type="match status" value="1"/>
</dbReference>
<evidence type="ECO:0000256" key="2">
    <source>
        <dbReference type="ARBA" id="ARBA00022516"/>
    </source>
</evidence>
<keyword evidence="3 8" id="KW-0808">Transferase</keyword>
<evidence type="ECO:0000256" key="6">
    <source>
        <dbReference type="SAM" id="Phobius"/>
    </source>
</evidence>
<keyword evidence="2" id="KW-0444">Lipid biosynthesis</keyword>
<keyword evidence="6" id="KW-0812">Transmembrane</keyword>
<organism evidence="8 9">
    <name type="scientific">Pseudothermotoga hypogea DSM 11164 = NBRC 106472</name>
    <dbReference type="NCBI Taxonomy" id="1123384"/>
    <lineage>
        <taxon>Bacteria</taxon>
        <taxon>Thermotogati</taxon>
        <taxon>Thermotogota</taxon>
        <taxon>Thermotogae</taxon>
        <taxon>Thermotogales</taxon>
        <taxon>Thermotogaceae</taxon>
        <taxon>Pseudothermotoga</taxon>
    </lineage>
</organism>
<dbReference type="OrthoDB" id="9803035at2"/>
<proteinExistence type="predicted"/>
<dbReference type="GO" id="GO:0006654">
    <property type="term" value="P:phosphatidic acid biosynthetic process"/>
    <property type="evidence" value="ECO:0007669"/>
    <property type="project" value="TreeGrafter"/>
</dbReference>
<evidence type="ECO:0000313" key="8">
    <source>
        <dbReference type="EMBL" id="AJC73548.1"/>
    </source>
</evidence>
<keyword evidence="6" id="KW-0472">Membrane</keyword>
<dbReference type="SUPFAM" id="SSF69593">
    <property type="entry name" value="Glycerol-3-phosphate (1)-acyltransferase"/>
    <property type="match status" value="1"/>
</dbReference>
<evidence type="ECO:0000256" key="3">
    <source>
        <dbReference type="ARBA" id="ARBA00022679"/>
    </source>
</evidence>
<dbReference type="AlphaFoldDB" id="A0A0X1KQF6"/>
<feature type="domain" description="Phospholipid/glycerol acyltransferase" evidence="7">
    <location>
        <begin position="78"/>
        <end position="191"/>
    </location>
</feature>
<keyword evidence="5 8" id="KW-0012">Acyltransferase</keyword>
<evidence type="ECO:0000256" key="1">
    <source>
        <dbReference type="ARBA" id="ARBA00005189"/>
    </source>
</evidence>
<dbReference type="EMBL" id="CP007141">
    <property type="protein sequence ID" value="AJC73548.1"/>
    <property type="molecule type" value="Genomic_DNA"/>
</dbReference>
<keyword evidence="9" id="KW-1185">Reference proteome</keyword>
<dbReference type="PATRIC" id="fig|1123384.7.peg.833"/>
<name>A0A0X1KQF6_9THEM</name>